<dbReference type="GO" id="GO:0016757">
    <property type="term" value="F:glycosyltransferase activity"/>
    <property type="evidence" value="ECO:0007669"/>
    <property type="project" value="InterPro"/>
</dbReference>
<evidence type="ECO:0000313" key="3">
    <source>
        <dbReference type="EMBL" id="CAB4337969.1"/>
    </source>
</evidence>
<dbReference type="Pfam" id="PF13439">
    <property type="entry name" value="Glyco_transf_4"/>
    <property type="match status" value="1"/>
</dbReference>
<dbReference type="PANTHER" id="PTHR45947">
    <property type="entry name" value="SULFOQUINOVOSYL TRANSFERASE SQD2"/>
    <property type="match status" value="1"/>
</dbReference>
<dbReference type="InterPro" id="IPR028098">
    <property type="entry name" value="Glyco_trans_4-like_N"/>
</dbReference>
<gene>
    <name evidence="3" type="ORF">UFOPK3547_00329</name>
</gene>
<name>A0A6J5ZBM1_9ZZZZ</name>
<sequence length="373" mass="39198">MILLLHNRYRTLGGEERVVDELARLIPQQLGEEVTRFESSSADISAAQAAVGLVRGGLNPDALAAEIRRTGARVVHAHNLLPAYGWRALAAARAAGARTVLTMHQYRLVCAAGTCLDSAGEDCTRCHGRDTRPGVRLNCRGGSRAEASLYAASLARWSARTVEEADVLTVPSAFTLERLRELGAPIDGRSVEVLPNPVFEAAEKADPPSGSYAICSARLAHDKGVDLAIEACALAGRPLVITGHGPDREKLERLAATLGADVRFAGRVSEQELARLRAGAALAVVPSRFAETFGLSAAEAMAAALPVVGFNVGALCDLLADGQLADPGSVDQLASLIALYWGDRELGLGNAGKISVIASPEVVARRLASLYGQ</sequence>
<dbReference type="Gene3D" id="3.40.50.2000">
    <property type="entry name" value="Glycogen Phosphorylase B"/>
    <property type="match status" value="2"/>
</dbReference>
<dbReference type="Pfam" id="PF00534">
    <property type="entry name" value="Glycos_transf_1"/>
    <property type="match status" value="1"/>
</dbReference>
<dbReference type="InterPro" id="IPR050194">
    <property type="entry name" value="Glycosyltransferase_grp1"/>
</dbReference>
<dbReference type="PANTHER" id="PTHR45947:SF13">
    <property type="entry name" value="TRANSFERASE"/>
    <property type="match status" value="1"/>
</dbReference>
<dbReference type="SUPFAM" id="SSF53756">
    <property type="entry name" value="UDP-Glycosyltransferase/glycogen phosphorylase"/>
    <property type="match status" value="1"/>
</dbReference>
<feature type="domain" description="Glycosyl transferase family 1" evidence="1">
    <location>
        <begin position="210"/>
        <end position="344"/>
    </location>
</feature>
<protein>
    <submittedName>
        <fullName evidence="3">Unannotated protein</fullName>
    </submittedName>
</protein>
<dbReference type="EMBL" id="CAESAN010000017">
    <property type="protein sequence ID" value="CAB4337969.1"/>
    <property type="molecule type" value="Genomic_DNA"/>
</dbReference>
<feature type="domain" description="Glycosyltransferase subfamily 4-like N-terminal" evidence="2">
    <location>
        <begin position="13"/>
        <end position="198"/>
    </location>
</feature>
<dbReference type="CDD" id="cd03801">
    <property type="entry name" value="GT4_PimA-like"/>
    <property type="match status" value="1"/>
</dbReference>
<proteinExistence type="predicted"/>
<dbReference type="InterPro" id="IPR001296">
    <property type="entry name" value="Glyco_trans_1"/>
</dbReference>
<reference evidence="3" key="1">
    <citation type="submission" date="2020-05" db="EMBL/GenBank/DDBJ databases">
        <authorList>
            <person name="Chiriac C."/>
            <person name="Salcher M."/>
            <person name="Ghai R."/>
            <person name="Kavagutti S V."/>
        </authorList>
    </citation>
    <scope>NUCLEOTIDE SEQUENCE</scope>
</reference>
<evidence type="ECO:0000259" key="1">
    <source>
        <dbReference type="Pfam" id="PF00534"/>
    </source>
</evidence>
<accession>A0A6J5ZBM1</accession>
<evidence type="ECO:0000259" key="2">
    <source>
        <dbReference type="Pfam" id="PF13439"/>
    </source>
</evidence>
<organism evidence="3">
    <name type="scientific">freshwater metagenome</name>
    <dbReference type="NCBI Taxonomy" id="449393"/>
    <lineage>
        <taxon>unclassified sequences</taxon>
        <taxon>metagenomes</taxon>
        <taxon>ecological metagenomes</taxon>
    </lineage>
</organism>
<dbReference type="AlphaFoldDB" id="A0A6J5ZBM1"/>